<evidence type="ECO:0000256" key="2">
    <source>
        <dbReference type="ARBA" id="ARBA00024867"/>
    </source>
</evidence>
<dbReference type="InterPro" id="IPR035965">
    <property type="entry name" value="PAS-like_dom_sf"/>
</dbReference>
<evidence type="ECO:0000313" key="9">
    <source>
        <dbReference type="EMBL" id="MBC5581218.1"/>
    </source>
</evidence>
<dbReference type="Pfam" id="PF13487">
    <property type="entry name" value="HD_5"/>
    <property type="match status" value="1"/>
</dbReference>
<reference evidence="9" key="1">
    <citation type="submission" date="2020-08" db="EMBL/GenBank/DDBJ databases">
        <title>Genome public.</title>
        <authorList>
            <person name="Liu C."/>
            <person name="Sun Q."/>
        </authorList>
    </citation>
    <scope>NUCLEOTIDE SEQUENCE</scope>
    <source>
        <strain evidence="9">BX8</strain>
    </source>
</reference>
<dbReference type="CDD" id="cd00130">
    <property type="entry name" value="PAS"/>
    <property type="match status" value="2"/>
</dbReference>
<dbReference type="PROSITE" id="PS50887">
    <property type="entry name" value="GGDEF"/>
    <property type="match status" value="1"/>
</dbReference>
<dbReference type="InterPro" id="IPR037522">
    <property type="entry name" value="HD_GYP_dom"/>
</dbReference>
<dbReference type="SMART" id="SM00091">
    <property type="entry name" value="PAS"/>
    <property type="match status" value="2"/>
</dbReference>
<dbReference type="Pfam" id="PF00072">
    <property type="entry name" value="Response_reg"/>
    <property type="match status" value="1"/>
</dbReference>
<evidence type="ECO:0000259" key="5">
    <source>
        <dbReference type="PROSITE" id="PS50112"/>
    </source>
</evidence>
<protein>
    <recommendedName>
        <fullName evidence="1">Stage 0 sporulation protein A homolog</fullName>
    </recommendedName>
</protein>
<dbReference type="PANTHER" id="PTHR45228">
    <property type="entry name" value="CYCLIC DI-GMP PHOSPHODIESTERASE TM_0186-RELATED"/>
    <property type="match status" value="1"/>
</dbReference>
<feature type="domain" description="HD-GYP" evidence="8">
    <location>
        <begin position="143"/>
        <end position="351"/>
    </location>
</feature>
<dbReference type="CDD" id="cd01949">
    <property type="entry name" value="GGDEF"/>
    <property type="match status" value="1"/>
</dbReference>
<dbReference type="InterPro" id="IPR052020">
    <property type="entry name" value="Cyclic_di-GMP/3'3'-cGAMP_PDE"/>
</dbReference>
<dbReference type="PROSITE" id="PS50112">
    <property type="entry name" value="PAS"/>
    <property type="match status" value="1"/>
</dbReference>
<evidence type="ECO:0000259" key="4">
    <source>
        <dbReference type="PROSITE" id="PS50110"/>
    </source>
</evidence>
<proteinExistence type="predicted"/>
<dbReference type="InterPro" id="IPR043128">
    <property type="entry name" value="Rev_trsase/Diguanyl_cyclase"/>
</dbReference>
<evidence type="ECO:0000256" key="3">
    <source>
        <dbReference type="PROSITE-ProRule" id="PRU00169"/>
    </source>
</evidence>
<dbReference type="Gene3D" id="3.30.450.20">
    <property type="entry name" value="PAS domain"/>
    <property type="match status" value="2"/>
</dbReference>
<dbReference type="PROSITE" id="PS50110">
    <property type="entry name" value="RESPONSE_REGULATORY"/>
    <property type="match status" value="1"/>
</dbReference>
<dbReference type="InterPro" id="IPR001610">
    <property type="entry name" value="PAC"/>
</dbReference>
<evidence type="ECO:0000256" key="1">
    <source>
        <dbReference type="ARBA" id="ARBA00018672"/>
    </source>
</evidence>
<dbReference type="GO" id="GO:0000160">
    <property type="term" value="P:phosphorelay signal transduction system"/>
    <property type="evidence" value="ECO:0007669"/>
    <property type="project" value="InterPro"/>
</dbReference>
<dbReference type="InterPro" id="IPR011006">
    <property type="entry name" value="CheY-like_superfamily"/>
</dbReference>
<dbReference type="Pfam" id="PF08447">
    <property type="entry name" value="PAS_3"/>
    <property type="match status" value="2"/>
</dbReference>
<dbReference type="AlphaFoldDB" id="A0A923IAE0"/>
<dbReference type="PROSITE" id="PS50113">
    <property type="entry name" value="PAC"/>
    <property type="match status" value="2"/>
</dbReference>
<dbReference type="InterPro" id="IPR000160">
    <property type="entry name" value="GGDEF_dom"/>
</dbReference>
<dbReference type="RefSeq" id="WP_186887582.1">
    <property type="nucleotide sequence ID" value="NZ_JACONZ010000002.1"/>
</dbReference>
<sequence>MEKRDTLLLVDDVEVNRAILRGIFEREYNLLEAENGDQALVLIEQYHDRIAAILLDLVMPVRDGYQVLEALGRRGLLSELPVIVITAEDSAASEVRAFDLGASDIIMKPFEPHVVRRRVQNVVELNLHKLGQQERIEEQAAKLRESNAVMVDALSSIIEYRSVETGQHIQRIRMFTRVLLEEVARCCPEYGLDVRRIDMISSASSMHDIGKIAIPDAILNKPGRLTDEEFEIMKTHSQRGCEMLANLDRMGDQEYLQYAYNICRYHHERWDGRGYPDGLKGDAIPVCAQVVGVADCYDALTTDRVYRGALSPEQAFNMILNGECGSFSPRLLECFKSVQGAFAKLSQEYADGTRRTHPAAMQLSAAEPSFGEGELDSLQLSQMKYFTLLRYADATVMEADLTTGLYHLVYLASSDFELLRGSGRFEEAFRGFVENAVHPDDRALALQLLGEYLDEFFNEGLMRRSRTYRVFSHATQAYRRCEATMLRVDTGHPRQRKVLIIWKDADAADDAAAPKLADNAALGALLGGVQVCRNDQWFTMQKINGSLGALLGYSEDEVREKFHNRYLELIYPPDRDDALRQTRQQLQAGDAVELEYRLLTKDGRLIWMLDKGLRKMGPDGSEYLILVLMDITQSKQAQEELRRTIERHKLIMEQSNDIIFEWDIERDEVLYSANWEKKFGYEPIREHASVRIPQVSHIHPEDLPQFNRLMRDMAGGVPYEEIEFRVADAAGRYRWSKIRAAAQFNETGLPYKAVGVIADIDEERRATEALRERAERDELTQLYNKSAGRGLIEDYFAKRPAQEGAALLIVDLDNFKQINDTYGHLFGDVVLREFSSELRRLFRGEDILSRIGGDEFLIFMRGVPNAEAVERRVERVVESFRQMFRHDVLRGNPSCSIGIAFCPGDGQDFETLFRHADIALYGAKSRGKNCWLRFDAATMDDSFGLGAQQMVASTRIESGEAPDSAAQGLVEQAFRELQRTDDLEAAVQAILEMIGRRFGVSRAYVVEDSRDGRCTTNTFEWCNDGIRSQKPMLQQVEYETLGGRKAYLSLFNEEGVFYCPDLQLLDREEIRDLLTRQDIKSTLQCAIRDESGFRGFVGFDDCVIRRIWTRDQIETLTFTARLISLFLLKRRAQEEAERAAGNLRTVLDHQNAWVYVVDQGSWKLRYVNRKTRRLAPEARAGAVCYRALFGRSAPCEHCPLGGEEQAAARGTEMYNARLGVWALVNAAAVQWEGTPCHLLTCQDITDYKK</sequence>
<dbReference type="InterPro" id="IPR000700">
    <property type="entry name" value="PAS-assoc_C"/>
</dbReference>
<evidence type="ECO:0000259" key="6">
    <source>
        <dbReference type="PROSITE" id="PS50113"/>
    </source>
</evidence>
<dbReference type="SMART" id="SM00448">
    <property type="entry name" value="REC"/>
    <property type="match status" value="1"/>
</dbReference>
<comment type="function">
    <text evidence="2">May play the central regulatory role in sporulation. It may be an element of the effector pathway responsible for the activation of sporulation genes in response to nutritional stress. Spo0A may act in concert with spo0H (a sigma factor) to control the expression of some genes that are critical to the sporulation process.</text>
</comment>
<dbReference type="CDD" id="cd00077">
    <property type="entry name" value="HDc"/>
    <property type="match status" value="1"/>
</dbReference>
<name>A0A923IAE0_9FIRM</name>
<comment type="caution">
    <text evidence="9">The sequence shown here is derived from an EMBL/GenBank/DDBJ whole genome shotgun (WGS) entry which is preliminary data.</text>
</comment>
<dbReference type="CDD" id="cd00156">
    <property type="entry name" value="REC"/>
    <property type="match status" value="1"/>
</dbReference>
<dbReference type="Proteomes" id="UP000659630">
    <property type="component" value="Unassembled WGS sequence"/>
</dbReference>
<feature type="domain" description="PAS" evidence="5">
    <location>
        <begin position="543"/>
        <end position="589"/>
    </location>
</feature>
<feature type="domain" description="PAC" evidence="6">
    <location>
        <begin position="720"/>
        <end position="772"/>
    </location>
</feature>
<organism evidence="9 10">
    <name type="scientific">Anaerofilum hominis</name>
    <dbReference type="NCBI Taxonomy" id="2763016"/>
    <lineage>
        <taxon>Bacteria</taxon>
        <taxon>Bacillati</taxon>
        <taxon>Bacillota</taxon>
        <taxon>Clostridia</taxon>
        <taxon>Eubacteriales</taxon>
        <taxon>Oscillospiraceae</taxon>
        <taxon>Anaerofilum</taxon>
    </lineage>
</organism>
<dbReference type="NCBIfam" id="TIGR00254">
    <property type="entry name" value="GGDEF"/>
    <property type="match status" value="1"/>
</dbReference>
<dbReference type="SUPFAM" id="SSF52172">
    <property type="entry name" value="CheY-like"/>
    <property type="match status" value="1"/>
</dbReference>
<dbReference type="Pfam" id="PF00990">
    <property type="entry name" value="GGDEF"/>
    <property type="match status" value="1"/>
</dbReference>
<feature type="modified residue" description="4-aspartylphosphate" evidence="3">
    <location>
        <position position="56"/>
    </location>
</feature>
<evidence type="ECO:0000313" key="10">
    <source>
        <dbReference type="Proteomes" id="UP000659630"/>
    </source>
</evidence>
<dbReference type="SMART" id="SM00267">
    <property type="entry name" value="GGDEF"/>
    <property type="match status" value="1"/>
</dbReference>
<dbReference type="Gene3D" id="3.30.450.40">
    <property type="match status" value="1"/>
</dbReference>
<evidence type="ECO:0000259" key="8">
    <source>
        <dbReference type="PROSITE" id="PS51832"/>
    </source>
</evidence>
<dbReference type="InterPro" id="IPR000014">
    <property type="entry name" value="PAS"/>
</dbReference>
<feature type="domain" description="Response regulatory" evidence="4">
    <location>
        <begin position="6"/>
        <end position="123"/>
    </location>
</feature>
<dbReference type="SUPFAM" id="SSF109604">
    <property type="entry name" value="HD-domain/PDEase-like"/>
    <property type="match status" value="1"/>
</dbReference>
<evidence type="ECO:0000259" key="7">
    <source>
        <dbReference type="PROSITE" id="PS50887"/>
    </source>
</evidence>
<feature type="domain" description="PAC" evidence="6">
    <location>
        <begin position="592"/>
        <end position="643"/>
    </location>
</feature>
<dbReference type="InterPro" id="IPR001789">
    <property type="entry name" value="Sig_transdc_resp-reg_receiver"/>
</dbReference>
<accession>A0A923IAE0</accession>
<dbReference type="SUPFAM" id="SSF55781">
    <property type="entry name" value="GAF domain-like"/>
    <property type="match status" value="1"/>
</dbReference>
<keyword evidence="3" id="KW-0597">Phosphoprotein</keyword>
<dbReference type="InterPro" id="IPR029787">
    <property type="entry name" value="Nucleotide_cyclase"/>
</dbReference>
<dbReference type="PANTHER" id="PTHR45228:SF1">
    <property type="entry name" value="CYCLIC DI-GMP PHOSPHODIESTERASE TM_0186"/>
    <property type="match status" value="1"/>
</dbReference>
<dbReference type="InterPro" id="IPR013655">
    <property type="entry name" value="PAS_fold_3"/>
</dbReference>
<dbReference type="NCBIfam" id="TIGR00229">
    <property type="entry name" value="sensory_box"/>
    <property type="match status" value="2"/>
</dbReference>
<dbReference type="Gene3D" id="3.40.50.2300">
    <property type="match status" value="1"/>
</dbReference>
<dbReference type="EMBL" id="JACONZ010000002">
    <property type="protein sequence ID" value="MBC5581218.1"/>
    <property type="molecule type" value="Genomic_DNA"/>
</dbReference>
<dbReference type="InterPro" id="IPR029016">
    <property type="entry name" value="GAF-like_dom_sf"/>
</dbReference>
<dbReference type="Gene3D" id="1.10.3210.10">
    <property type="entry name" value="Hypothetical protein af1432"/>
    <property type="match status" value="1"/>
</dbReference>
<dbReference type="Gene3D" id="3.30.70.270">
    <property type="match status" value="1"/>
</dbReference>
<dbReference type="PROSITE" id="PS51832">
    <property type="entry name" value="HD_GYP"/>
    <property type="match status" value="1"/>
</dbReference>
<dbReference type="SUPFAM" id="SSF55073">
    <property type="entry name" value="Nucleotide cyclase"/>
    <property type="match status" value="1"/>
</dbReference>
<keyword evidence="10" id="KW-1185">Reference proteome</keyword>
<dbReference type="SMART" id="SM00086">
    <property type="entry name" value="PAC"/>
    <property type="match status" value="2"/>
</dbReference>
<dbReference type="InterPro" id="IPR003607">
    <property type="entry name" value="HD/PDEase_dom"/>
</dbReference>
<feature type="domain" description="GGDEF" evidence="7">
    <location>
        <begin position="803"/>
        <end position="936"/>
    </location>
</feature>
<gene>
    <name evidence="9" type="ORF">H8S23_06830</name>
</gene>
<dbReference type="SUPFAM" id="SSF55785">
    <property type="entry name" value="PYP-like sensor domain (PAS domain)"/>
    <property type="match status" value="2"/>
</dbReference>